<accession>A0A9P9E1L0</accession>
<dbReference type="InterPro" id="IPR003819">
    <property type="entry name" value="TauD/TfdA-like"/>
</dbReference>
<organism evidence="3 4">
    <name type="scientific">Dactylonectria macrodidyma</name>
    <dbReference type="NCBI Taxonomy" id="307937"/>
    <lineage>
        <taxon>Eukaryota</taxon>
        <taxon>Fungi</taxon>
        <taxon>Dikarya</taxon>
        <taxon>Ascomycota</taxon>
        <taxon>Pezizomycotina</taxon>
        <taxon>Sordariomycetes</taxon>
        <taxon>Hypocreomycetidae</taxon>
        <taxon>Hypocreales</taxon>
        <taxon>Nectriaceae</taxon>
        <taxon>Dactylonectria</taxon>
    </lineage>
</organism>
<dbReference type="InterPro" id="IPR050411">
    <property type="entry name" value="AlphaKG_dependent_hydroxylases"/>
</dbReference>
<dbReference type="AlphaFoldDB" id="A0A9P9E1L0"/>
<protein>
    <submittedName>
        <fullName evidence="3">Taurine catabolism dioxygenase family protein</fullName>
    </submittedName>
</protein>
<evidence type="ECO:0000259" key="2">
    <source>
        <dbReference type="Pfam" id="PF02668"/>
    </source>
</evidence>
<dbReference type="PANTHER" id="PTHR10696:SF54">
    <property type="entry name" value="FAMILY OXIDOREDUCTASE, PUTATIVE (AFU_ORTHOLOGUE AFUA_4G13850)-RELATED"/>
    <property type="match status" value="1"/>
</dbReference>
<dbReference type="Gene3D" id="3.60.130.10">
    <property type="entry name" value="Clavaminate synthase-like"/>
    <property type="match status" value="1"/>
</dbReference>
<name>A0A9P9E1L0_9HYPO</name>
<feature type="domain" description="TauD/TfdA-like" evidence="2">
    <location>
        <begin position="95"/>
        <end position="347"/>
    </location>
</feature>
<dbReference type="EMBL" id="JAGMUV010000018">
    <property type="protein sequence ID" value="KAH7129082.1"/>
    <property type="molecule type" value="Genomic_DNA"/>
</dbReference>
<dbReference type="Proteomes" id="UP000738349">
    <property type="component" value="Unassembled WGS sequence"/>
</dbReference>
<dbReference type="PANTHER" id="PTHR10696">
    <property type="entry name" value="GAMMA-BUTYROBETAINE HYDROXYLASE-RELATED"/>
    <property type="match status" value="1"/>
</dbReference>
<sequence>MSAEILPYELYSDAPGILLNKPEWDKANAAHAESFDFGSPPRDWPTKFSGPDVWTGEFLEKNPDLYIRVLSQPEIEEIDTAIKTWKALHLPISAIDRSNFLLPTVGPVLRKLSNNVYNGVGVQVLRGFPIKNYDKTGQVIAFLGINSWVGDRRLNQGANRGICHIKSITHLDPSERGKIYVSAQDTNAQMYHSDAGGDVVSLMAVSLSGTGGASTVVSAGQVYNHLAQYRPDIARILAERRFRWRANGIPDKGVHLIHCKEGRLFLNFSTRTFIGYGELPDRDLDFPPLTFEEREAFGGWQWVAEQYSLKTELEVGDIEWVNNLHHQHARRGFSEDISNPRHLLRVWLRDSEHSSELPSDIENKFNAMFKEEPDFYPLDEIEEDARRRDTGIFTGSCKPETASERLEHGGIGGTNEQVFR</sequence>
<dbReference type="OrthoDB" id="272271at2759"/>
<dbReference type="InterPro" id="IPR042098">
    <property type="entry name" value="TauD-like_sf"/>
</dbReference>
<gene>
    <name evidence="3" type="ORF">EDB81DRAFT_661396</name>
</gene>
<keyword evidence="1" id="KW-0560">Oxidoreductase</keyword>
<evidence type="ECO:0000313" key="3">
    <source>
        <dbReference type="EMBL" id="KAH7129082.1"/>
    </source>
</evidence>
<reference evidence="3" key="1">
    <citation type="journal article" date="2021" name="Nat. Commun.">
        <title>Genetic determinants of endophytism in the Arabidopsis root mycobiome.</title>
        <authorList>
            <person name="Mesny F."/>
            <person name="Miyauchi S."/>
            <person name="Thiergart T."/>
            <person name="Pickel B."/>
            <person name="Atanasova L."/>
            <person name="Karlsson M."/>
            <person name="Huettel B."/>
            <person name="Barry K.W."/>
            <person name="Haridas S."/>
            <person name="Chen C."/>
            <person name="Bauer D."/>
            <person name="Andreopoulos W."/>
            <person name="Pangilinan J."/>
            <person name="LaButti K."/>
            <person name="Riley R."/>
            <person name="Lipzen A."/>
            <person name="Clum A."/>
            <person name="Drula E."/>
            <person name="Henrissat B."/>
            <person name="Kohler A."/>
            <person name="Grigoriev I.V."/>
            <person name="Martin F.M."/>
            <person name="Hacquard S."/>
        </authorList>
    </citation>
    <scope>NUCLEOTIDE SEQUENCE</scope>
    <source>
        <strain evidence="3">MPI-CAGE-AT-0147</strain>
    </source>
</reference>
<proteinExistence type="predicted"/>
<dbReference type="GO" id="GO:0051213">
    <property type="term" value="F:dioxygenase activity"/>
    <property type="evidence" value="ECO:0007669"/>
    <property type="project" value="UniProtKB-KW"/>
</dbReference>
<dbReference type="Pfam" id="PF02668">
    <property type="entry name" value="TauD"/>
    <property type="match status" value="1"/>
</dbReference>
<evidence type="ECO:0000313" key="4">
    <source>
        <dbReference type="Proteomes" id="UP000738349"/>
    </source>
</evidence>
<evidence type="ECO:0000256" key="1">
    <source>
        <dbReference type="ARBA" id="ARBA00023002"/>
    </source>
</evidence>
<comment type="caution">
    <text evidence="3">The sequence shown here is derived from an EMBL/GenBank/DDBJ whole genome shotgun (WGS) entry which is preliminary data.</text>
</comment>
<dbReference type="SUPFAM" id="SSF51197">
    <property type="entry name" value="Clavaminate synthase-like"/>
    <property type="match status" value="1"/>
</dbReference>
<keyword evidence="4" id="KW-1185">Reference proteome</keyword>
<keyword evidence="3" id="KW-0223">Dioxygenase</keyword>